<dbReference type="InterPro" id="IPR013154">
    <property type="entry name" value="ADH-like_N"/>
</dbReference>
<feature type="domain" description="Alcohol dehydrogenase-like N-terminal" evidence="1">
    <location>
        <begin position="38"/>
        <end position="99"/>
    </location>
</feature>
<sequence length="117" mass="12616">MATAGIKPSTMRAVQYSRYSGGGASLKFVEIPVPSLKKDQVLIKVEAASLNPADSKVQRGLLRPFVPRFPFIPVTDVAGEIAEVGSAVSEFKVGDKVVAALKFWVTSNRQIFIVHSV</sequence>
<dbReference type="EMBL" id="JAUUTY010000002">
    <property type="protein sequence ID" value="KAK1682674.1"/>
    <property type="molecule type" value="Genomic_DNA"/>
</dbReference>
<evidence type="ECO:0000313" key="2">
    <source>
        <dbReference type="EMBL" id="KAK1682674.1"/>
    </source>
</evidence>
<gene>
    <name evidence="2" type="ORF">QYE76_043522</name>
</gene>
<dbReference type="PANTHER" id="PTHR44013">
    <property type="entry name" value="ZINC-TYPE ALCOHOL DEHYDROGENASE-LIKE PROTEIN C16A3.02C"/>
    <property type="match status" value="1"/>
</dbReference>
<dbReference type="Pfam" id="PF08240">
    <property type="entry name" value="ADH_N"/>
    <property type="match status" value="1"/>
</dbReference>
<organism evidence="2 3">
    <name type="scientific">Lolium multiflorum</name>
    <name type="common">Italian ryegrass</name>
    <name type="synonym">Lolium perenne subsp. multiflorum</name>
    <dbReference type="NCBI Taxonomy" id="4521"/>
    <lineage>
        <taxon>Eukaryota</taxon>
        <taxon>Viridiplantae</taxon>
        <taxon>Streptophyta</taxon>
        <taxon>Embryophyta</taxon>
        <taxon>Tracheophyta</taxon>
        <taxon>Spermatophyta</taxon>
        <taxon>Magnoliopsida</taxon>
        <taxon>Liliopsida</taxon>
        <taxon>Poales</taxon>
        <taxon>Poaceae</taxon>
        <taxon>BOP clade</taxon>
        <taxon>Pooideae</taxon>
        <taxon>Poodae</taxon>
        <taxon>Poeae</taxon>
        <taxon>Poeae Chloroplast Group 2 (Poeae type)</taxon>
        <taxon>Loliodinae</taxon>
        <taxon>Loliinae</taxon>
        <taxon>Lolium</taxon>
    </lineage>
</organism>
<reference evidence="2" key="1">
    <citation type="submission" date="2023-07" db="EMBL/GenBank/DDBJ databases">
        <title>A chromosome-level genome assembly of Lolium multiflorum.</title>
        <authorList>
            <person name="Chen Y."/>
            <person name="Copetti D."/>
            <person name="Kolliker R."/>
            <person name="Studer B."/>
        </authorList>
    </citation>
    <scope>NUCLEOTIDE SEQUENCE</scope>
    <source>
        <strain evidence="2">02402/16</strain>
        <tissue evidence="2">Leaf</tissue>
    </source>
</reference>
<protein>
    <recommendedName>
        <fullName evidence="1">Alcohol dehydrogenase-like N-terminal domain-containing protein</fullName>
    </recommendedName>
</protein>
<dbReference type="AlphaFoldDB" id="A0AAD8TH86"/>
<evidence type="ECO:0000313" key="3">
    <source>
        <dbReference type="Proteomes" id="UP001231189"/>
    </source>
</evidence>
<dbReference type="InterPro" id="IPR052733">
    <property type="entry name" value="Chloroplast_QOR"/>
</dbReference>
<dbReference type="Gene3D" id="3.90.180.10">
    <property type="entry name" value="Medium-chain alcohol dehydrogenases, catalytic domain"/>
    <property type="match status" value="1"/>
</dbReference>
<dbReference type="InterPro" id="IPR011032">
    <property type="entry name" value="GroES-like_sf"/>
</dbReference>
<accession>A0AAD8TH86</accession>
<dbReference type="PANTHER" id="PTHR44013:SF6">
    <property type="entry name" value="OS04G0359100 PROTEIN"/>
    <property type="match status" value="1"/>
</dbReference>
<comment type="caution">
    <text evidence="2">The sequence shown here is derived from an EMBL/GenBank/DDBJ whole genome shotgun (WGS) entry which is preliminary data.</text>
</comment>
<proteinExistence type="predicted"/>
<keyword evidence="3" id="KW-1185">Reference proteome</keyword>
<dbReference type="SUPFAM" id="SSF50129">
    <property type="entry name" value="GroES-like"/>
    <property type="match status" value="1"/>
</dbReference>
<evidence type="ECO:0000259" key="1">
    <source>
        <dbReference type="Pfam" id="PF08240"/>
    </source>
</evidence>
<dbReference type="Proteomes" id="UP001231189">
    <property type="component" value="Unassembled WGS sequence"/>
</dbReference>
<name>A0AAD8TH86_LOLMU</name>